<feature type="region of interest" description="Disordered" evidence="1">
    <location>
        <begin position="136"/>
        <end position="173"/>
    </location>
</feature>
<dbReference type="Proteomes" id="UP000277300">
    <property type="component" value="Unassembled WGS sequence"/>
</dbReference>
<dbReference type="CDD" id="cd17751">
    <property type="entry name" value="BRCT_microcephalin_rpt3"/>
    <property type="match status" value="1"/>
</dbReference>
<sequence length="609" mass="66251">MVDVRVGSDAQIDCSDVVARKLKELGASTVKRFTPKITHMVLSHFTPVWKGKIAKWQAGGGSMAAAATRYDLKIVSQLWVNACYVSKQRMAERPFFPVSQSTAELPVVEQVPAPKKLKRRQSLGVNATMSMTTEKTDTAGEKIAAPSTPPPSKISKTAGNGGRRKRRALSMEPMTSDAILKMLGNTETTSEVIDVGTPTQPIRVKSVTSSAKRRKTLSGPPKAEDMEDVITASQATTNGSECVPESESEHEKEDGIIENKNEVIEILDSQPSPAVLKKQQTPPATLTRSSSTHGSGDEFSIGTTDSDKKEPTARELRRRNRNSLTYGSGLTLKTGIWSCATCGCSNPRSVSLFPRKYRDVNSTPVTAIPMAMSFSSTTSRKTPRKMRNVIGITGVNSEARGVLECAIHAIDANMSNESGHRKARVVKSVDYAAGVTHLIVGKETRRTMKVLFAIARGAWIVTEGWAFTSLEQERWLPEEDFELSLFANKFSRLHPESRQVFKGMKLFVGSNAEPSREVLQSLIQVAGGEICNQISVADMCICADASLFRRAQRTGIRVVTSKWVFDSIATMNLEDDTKYRFSGSADASVGVKSSHAAASGLEAHSTVSE</sequence>
<feature type="compositionally biased region" description="Polar residues" evidence="1">
    <location>
        <begin position="231"/>
        <end position="240"/>
    </location>
</feature>
<feature type="domain" description="BRCT" evidence="2">
    <location>
        <begin position="496"/>
        <end position="581"/>
    </location>
</feature>
<reference evidence="5 6" key="1">
    <citation type="submission" date="2018-07" db="EMBL/GenBank/DDBJ databases">
        <title>Genome sequencing of oomycete isolates from Chile give support for New Zealand origin for Phytophthora kernoviae and make available the first Nothophytophthora sp. genome.</title>
        <authorList>
            <person name="Studholme D.J."/>
            <person name="Sanfuentes E."/>
            <person name="Panda P."/>
            <person name="Hill R."/>
            <person name="Sambles C."/>
            <person name="Grant M."/>
            <person name="Williams N.M."/>
            <person name="Mcdougal R.L."/>
        </authorList>
    </citation>
    <scope>NUCLEOTIDE SEQUENCE [LARGE SCALE GENOMIC DNA]</scope>
    <source>
        <strain evidence="4">Chile6</strain>
        <strain evidence="3">Chile7</strain>
    </source>
</reference>
<proteinExistence type="predicted"/>
<organism evidence="4 5">
    <name type="scientific">Phytophthora kernoviae</name>
    <dbReference type="NCBI Taxonomy" id="325452"/>
    <lineage>
        <taxon>Eukaryota</taxon>
        <taxon>Sar</taxon>
        <taxon>Stramenopiles</taxon>
        <taxon>Oomycota</taxon>
        <taxon>Peronosporomycetes</taxon>
        <taxon>Peronosporales</taxon>
        <taxon>Peronosporaceae</taxon>
        <taxon>Phytophthora</taxon>
    </lineage>
</organism>
<feature type="compositionally biased region" description="Basic and acidic residues" evidence="1">
    <location>
        <begin position="305"/>
        <end position="315"/>
    </location>
</feature>
<dbReference type="Gene3D" id="3.40.50.10190">
    <property type="entry name" value="BRCT domain"/>
    <property type="match status" value="3"/>
</dbReference>
<feature type="compositionally biased region" description="Polar residues" evidence="1">
    <location>
        <begin position="278"/>
        <end position="294"/>
    </location>
</feature>
<dbReference type="EMBL" id="MBDO02000155">
    <property type="protein sequence ID" value="RLN61468.1"/>
    <property type="molecule type" value="Genomic_DNA"/>
</dbReference>
<dbReference type="PANTHER" id="PTHR14625">
    <property type="entry name" value="MICROCEPHALIN"/>
    <property type="match status" value="1"/>
</dbReference>
<evidence type="ECO:0000313" key="6">
    <source>
        <dbReference type="Proteomes" id="UP000284657"/>
    </source>
</evidence>
<evidence type="ECO:0000256" key="1">
    <source>
        <dbReference type="SAM" id="MobiDB-lite"/>
    </source>
</evidence>
<dbReference type="CDD" id="cd17736">
    <property type="entry name" value="BRCT_microcephalin_rpt2"/>
    <property type="match status" value="1"/>
</dbReference>
<feature type="region of interest" description="Disordered" evidence="1">
    <location>
        <begin position="204"/>
        <end position="256"/>
    </location>
</feature>
<dbReference type="InterPro" id="IPR001357">
    <property type="entry name" value="BRCT_dom"/>
</dbReference>
<name>A0A3F2RP12_9STRA</name>
<dbReference type="OrthoDB" id="2384350at2759"/>
<feature type="region of interest" description="Disordered" evidence="1">
    <location>
        <begin position="268"/>
        <end position="320"/>
    </location>
</feature>
<dbReference type="SUPFAM" id="SSF52113">
    <property type="entry name" value="BRCT domain"/>
    <property type="match status" value="3"/>
</dbReference>
<dbReference type="EMBL" id="MBAD02002414">
    <property type="protein sequence ID" value="RLN47721.1"/>
    <property type="molecule type" value="Genomic_DNA"/>
</dbReference>
<comment type="caution">
    <text evidence="4">The sequence shown here is derived from an EMBL/GenBank/DDBJ whole genome shotgun (WGS) entry which is preliminary data.</text>
</comment>
<dbReference type="Pfam" id="PF16589">
    <property type="entry name" value="BRCT_2"/>
    <property type="match status" value="1"/>
</dbReference>
<feature type="domain" description="BRCT" evidence="2">
    <location>
        <begin position="18"/>
        <end position="97"/>
    </location>
</feature>
<protein>
    <recommendedName>
        <fullName evidence="2">BRCT domain-containing protein</fullName>
    </recommendedName>
</protein>
<dbReference type="PANTHER" id="PTHR14625:SF3">
    <property type="entry name" value="MICROCEPHALIN"/>
    <property type="match status" value="1"/>
</dbReference>
<dbReference type="SMART" id="SM00292">
    <property type="entry name" value="BRCT"/>
    <property type="match status" value="2"/>
</dbReference>
<evidence type="ECO:0000313" key="3">
    <source>
        <dbReference type="EMBL" id="RLN47721.1"/>
    </source>
</evidence>
<dbReference type="AlphaFoldDB" id="A0A3F2RP12"/>
<feature type="domain" description="BRCT" evidence="2">
    <location>
        <begin position="423"/>
        <end position="483"/>
    </location>
</feature>
<evidence type="ECO:0000313" key="4">
    <source>
        <dbReference type="EMBL" id="RLN61468.1"/>
    </source>
</evidence>
<dbReference type="Proteomes" id="UP000284657">
    <property type="component" value="Unassembled WGS sequence"/>
</dbReference>
<evidence type="ECO:0000259" key="2">
    <source>
        <dbReference type="PROSITE" id="PS50172"/>
    </source>
</evidence>
<evidence type="ECO:0000313" key="5">
    <source>
        <dbReference type="Proteomes" id="UP000277300"/>
    </source>
</evidence>
<dbReference type="GO" id="GO:0000278">
    <property type="term" value="P:mitotic cell cycle"/>
    <property type="evidence" value="ECO:0007669"/>
    <property type="project" value="TreeGrafter"/>
</dbReference>
<feature type="compositionally biased region" description="Basic and acidic residues" evidence="1">
    <location>
        <begin position="247"/>
        <end position="256"/>
    </location>
</feature>
<dbReference type="InterPro" id="IPR022047">
    <property type="entry name" value="Microcephalin-like"/>
</dbReference>
<gene>
    <name evidence="3" type="ORF">BBJ29_005944</name>
    <name evidence="4" type="ORF">BBP00_00005376</name>
</gene>
<accession>A0A3F2RP12</accession>
<dbReference type="InterPro" id="IPR036420">
    <property type="entry name" value="BRCT_dom_sf"/>
</dbReference>
<dbReference type="CDD" id="cd17716">
    <property type="entry name" value="BRCT_microcephalin_rpt1"/>
    <property type="match status" value="1"/>
</dbReference>
<dbReference type="PROSITE" id="PS50172">
    <property type="entry name" value="BRCT"/>
    <property type="match status" value="3"/>
</dbReference>